<comment type="pathway">
    <text evidence="2 11">Protein modification; protein glycosylation.</text>
</comment>
<evidence type="ECO:0000256" key="8">
    <source>
        <dbReference type="ARBA" id="ARBA00022989"/>
    </source>
</evidence>
<comment type="similarity">
    <text evidence="3 11">Belongs to the glycosyltransferase 7 family.</text>
</comment>
<evidence type="ECO:0000256" key="4">
    <source>
        <dbReference type="ARBA" id="ARBA00022676"/>
    </source>
</evidence>
<keyword evidence="9" id="KW-0472">Membrane</keyword>
<evidence type="ECO:0000256" key="10">
    <source>
        <dbReference type="ARBA" id="ARBA00023180"/>
    </source>
</evidence>
<dbReference type="GO" id="GO:0006688">
    <property type="term" value="P:glycosphingolipid biosynthetic process"/>
    <property type="evidence" value="ECO:0007669"/>
    <property type="project" value="TreeGrafter"/>
</dbReference>
<keyword evidence="11" id="KW-0464">Manganese</keyword>
<evidence type="ECO:0000313" key="15">
    <source>
        <dbReference type="Proteomes" id="UP000291343"/>
    </source>
</evidence>
<evidence type="ECO:0000256" key="1">
    <source>
        <dbReference type="ARBA" id="ARBA00004606"/>
    </source>
</evidence>
<keyword evidence="11" id="KW-0479">Metal-binding</keyword>
<dbReference type="Gene3D" id="3.90.550.10">
    <property type="entry name" value="Spore Coat Polysaccharide Biosynthesis Protein SpsA, Chain A"/>
    <property type="match status" value="1"/>
</dbReference>
<dbReference type="SUPFAM" id="SSF53448">
    <property type="entry name" value="Nucleotide-diphospho-sugar transferases"/>
    <property type="match status" value="1"/>
</dbReference>
<dbReference type="CDD" id="cd00899">
    <property type="entry name" value="b4GalT"/>
    <property type="match status" value="1"/>
</dbReference>
<dbReference type="GO" id="GO:0033842">
    <property type="term" value="F:N-acetyl-beta-glucosaminyl-derivative 4-beta-N-acetylgalactosaminyltransferase activity"/>
    <property type="evidence" value="ECO:0007669"/>
    <property type="project" value="TreeGrafter"/>
</dbReference>
<dbReference type="InterPro" id="IPR027995">
    <property type="entry name" value="Galactosyl_T_N"/>
</dbReference>
<dbReference type="InterPro" id="IPR003859">
    <property type="entry name" value="Galactosyl_T"/>
</dbReference>
<protein>
    <recommendedName>
        <fullName evidence="11">Beta-1,4-N-acetylgalactosaminyltransferase</fullName>
        <ecNumber evidence="11">2.4.1.-</ecNumber>
    </recommendedName>
    <alternativeName>
        <fullName evidence="11">Beta-4-GalNAcT</fullName>
    </alternativeName>
</protein>
<dbReference type="PANTHER" id="PTHR19300">
    <property type="entry name" value="BETA-1,4-GALACTOSYLTRANSFERASE"/>
    <property type="match status" value="1"/>
</dbReference>
<keyword evidence="10 11" id="KW-0325">Glycoprotein</keyword>
<sequence length="368" mass="41651">MARFISPMKLLILSSQLLVLGFFIYLICPNLYSHSDINDDIADINVDDYILVSDGYYKNSETFSFSEDHILSGEQNGLENVLIDDIKGKICPLVPSTLVGYRKPDTTQPKSLEEVENNLTQLFDSNQTADGSWLWQPLQCTPRLMVAILVPLRNRSGHLLTFLRHIHPFLQRQQIGYRIFVIEQSDKGKFNRAKLLNVGFVEAMDASLPTRKFDCVVFHDVDHLPEDDRNLYVCPETQALQLAVAVDIDNYNLTYANFFGAVSAMSVGNFERVNGFSNMYWGWGGEDDDMSERLKSAGLRIARSPAAVGRYTTLAHDAQTKSLARCEMLDGVLRRMDFDGLNGLHYKRLALTETRLMTHILVDIVSPN</sequence>
<organism evidence="14 15">
    <name type="scientific">Laodelphax striatellus</name>
    <name type="common">Small brown planthopper</name>
    <name type="synonym">Delphax striatella</name>
    <dbReference type="NCBI Taxonomy" id="195883"/>
    <lineage>
        <taxon>Eukaryota</taxon>
        <taxon>Metazoa</taxon>
        <taxon>Ecdysozoa</taxon>
        <taxon>Arthropoda</taxon>
        <taxon>Hexapoda</taxon>
        <taxon>Insecta</taxon>
        <taxon>Pterygota</taxon>
        <taxon>Neoptera</taxon>
        <taxon>Paraneoptera</taxon>
        <taxon>Hemiptera</taxon>
        <taxon>Auchenorrhyncha</taxon>
        <taxon>Fulgoroidea</taxon>
        <taxon>Delphacidae</taxon>
        <taxon>Criomorphinae</taxon>
        <taxon>Laodelphax</taxon>
    </lineage>
</organism>
<evidence type="ECO:0000256" key="6">
    <source>
        <dbReference type="ARBA" id="ARBA00022692"/>
    </source>
</evidence>
<evidence type="ECO:0000256" key="5">
    <source>
        <dbReference type="ARBA" id="ARBA00022679"/>
    </source>
</evidence>
<evidence type="ECO:0000313" key="14">
    <source>
        <dbReference type="EMBL" id="RZF43751.1"/>
    </source>
</evidence>
<dbReference type="Proteomes" id="UP000291343">
    <property type="component" value="Unassembled WGS sequence"/>
</dbReference>
<evidence type="ECO:0000256" key="2">
    <source>
        <dbReference type="ARBA" id="ARBA00004922"/>
    </source>
</evidence>
<feature type="domain" description="Galactosyltransferase N-terminal" evidence="13">
    <location>
        <begin position="91"/>
        <end position="235"/>
    </location>
</feature>
<accession>A0A482XEJ6</accession>
<dbReference type="GO" id="GO:0005794">
    <property type="term" value="C:Golgi apparatus"/>
    <property type="evidence" value="ECO:0007669"/>
    <property type="project" value="TreeGrafter"/>
</dbReference>
<keyword evidence="15" id="KW-1185">Reference proteome</keyword>
<comment type="cofactor">
    <cofactor evidence="11">
        <name>Mn(2+)</name>
        <dbReference type="ChEBI" id="CHEBI:29035"/>
    </cofactor>
</comment>
<dbReference type="GO" id="GO:0005975">
    <property type="term" value="P:carbohydrate metabolic process"/>
    <property type="evidence" value="ECO:0007669"/>
    <property type="project" value="InterPro"/>
</dbReference>
<dbReference type="InterPro" id="IPR027791">
    <property type="entry name" value="Galactosyl_T_C"/>
</dbReference>
<keyword evidence="8" id="KW-1133">Transmembrane helix</keyword>
<gene>
    <name evidence="14" type="ORF">LSTR_LSTR009174</name>
</gene>
<comment type="function">
    <text evidence="11">Catalyzes the transfer of galactose onto proteins or lipids.</text>
</comment>
<evidence type="ECO:0000259" key="12">
    <source>
        <dbReference type="Pfam" id="PF02709"/>
    </source>
</evidence>
<dbReference type="UniPathway" id="UPA00378"/>
<dbReference type="Pfam" id="PF02709">
    <property type="entry name" value="Glyco_transf_7C"/>
    <property type="match status" value="1"/>
</dbReference>
<name>A0A482XEJ6_LAOST</name>
<feature type="domain" description="Galactosyltransferase C-terminal" evidence="12">
    <location>
        <begin position="242"/>
        <end position="317"/>
    </location>
</feature>
<dbReference type="InParanoid" id="A0A482XEJ6"/>
<comment type="subcellular location">
    <subcellularLocation>
        <location evidence="1 11">Membrane</location>
        <topology evidence="1 11">Single-pass type II membrane protein</topology>
    </subcellularLocation>
</comment>
<evidence type="ECO:0000256" key="11">
    <source>
        <dbReference type="RuleBase" id="RU368121"/>
    </source>
</evidence>
<evidence type="ECO:0000259" key="13">
    <source>
        <dbReference type="Pfam" id="PF13733"/>
    </source>
</evidence>
<comment type="caution">
    <text evidence="14">The sequence shown here is derived from an EMBL/GenBank/DDBJ whole genome shotgun (WGS) entry which is preliminary data.</text>
</comment>
<dbReference type="GO" id="GO:0008378">
    <property type="term" value="F:galactosyltransferase activity"/>
    <property type="evidence" value="ECO:0007669"/>
    <property type="project" value="TreeGrafter"/>
</dbReference>
<dbReference type="GO" id="GO:0016020">
    <property type="term" value="C:membrane"/>
    <property type="evidence" value="ECO:0007669"/>
    <property type="project" value="UniProtKB-SubCell"/>
</dbReference>
<dbReference type="EMBL" id="QKKF02012223">
    <property type="protein sequence ID" value="RZF43751.1"/>
    <property type="molecule type" value="Genomic_DNA"/>
</dbReference>
<dbReference type="PRINTS" id="PR02050">
    <property type="entry name" value="B14GALTRFASE"/>
</dbReference>
<dbReference type="AlphaFoldDB" id="A0A482XEJ6"/>
<keyword evidence="4 11" id="KW-0328">Glycosyltransferase</keyword>
<evidence type="ECO:0000256" key="7">
    <source>
        <dbReference type="ARBA" id="ARBA00022968"/>
    </source>
</evidence>
<dbReference type="SMR" id="A0A482XEJ6"/>
<dbReference type="OrthoDB" id="10038994at2759"/>
<dbReference type="GO" id="GO:0046872">
    <property type="term" value="F:metal ion binding"/>
    <property type="evidence" value="ECO:0007669"/>
    <property type="project" value="UniProtKB-UniRule"/>
</dbReference>
<dbReference type="Pfam" id="PF13733">
    <property type="entry name" value="Glyco_transf_7N"/>
    <property type="match status" value="1"/>
</dbReference>
<evidence type="ECO:0000256" key="9">
    <source>
        <dbReference type="ARBA" id="ARBA00023136"/>
    </source>
</evidence>
<dbReference type="EC" id="2.4.1.-" evidence="11"/>
<evidence type="ECO:0000256" key="3">
    <source>
        <dbReference type="ARBA" id="ARBA00005735"/>
    </source>
</evidence>
<proteinExistence type="inferred from homology"/>
<dbReference type="STRING" id="195883.A0A482XEJ6"/>
<keyword evidence="6" id="KW-0812">Transmembrane</keyword>
<dbReference type="PANTHER" id="PTHR19300:SF57">
    <property type="entry name" value="BETA-1,4-N-ACETYLGALACTOSAMINYLTRANSFERASE"/>
    <property type="match status" value="1"/>
</dbReference>
<keyword evidence="7 11" id="KW-0735">Signal-anchor</keyword>
<reference evidence="14 15" key="1">
    <citation type="journal article" date="2017" name="Gigascience">
        <title>Genome sequence of the small brown planthopper, Laodelphax striatellus.</title>
        <authorList>
            <person name="Zhu J."/>
            <person name="Jiang F."/>
            <person name="Wang X."/>
            <person name="Yang P."/>
            <person name="Bao Y."/>
            <person name="Zhao W."/>
            <person name="Wang W."/>
            <person name="Lu H."/>
            <person name="Wang Q."/>
            <person name="Cui N."/>
            <person name="Li J."/>
            <person name="Chen X."/>
            <person name="Luo L."/>
            <person name="Yu J."/>
            <person name="Kang L."/>
            <person name="Cui F."/>
        </authorList>
    </citation>
    <scope>NUCLEOTIDE SEQUENCE [LARGE SCALE GENOMIC DNA]</scope>
    <source>
        <strain evidence="14">Lst14</strain>
    </source>
</reference>
<dbReference type="InterPro" id="IPR029044">
    <property type="entry name" value="Nucleotide-diphossugar_trans"/>
</dbReference>
<keyword evidence="5 11" id="KW-0808">Transferase</keyword>